<protein>
    <submittedName>
        <fullName evidence="2">Class I SAM-dependent methyltransferase</fullName>
    </submittedName>
</protein>
<organism evidence="2 3">
    <name type="scientific">Microbulbifer celer</name>
    <dbReference type="NCBI Taxonomy" id="435905"/>
    <lineage>
        <taxon>Bacteria</taxon>
        <taxon>Pseudomonadati</taxon>
        <taxon>Pseudomonadota</taxon>
        <taxon>Gammaproteobacteria</taxon>
        <taxon>Cellvibrionales</taxon>
        <taxon>Microbulbiferaceae</taxon>
        <taxon>Microbulbifer</taxon>
    </lineage>
</organism>
<dbReference type="Proteomes" id="UP001597264">
    <property type="component" value="Unassembled WGS sequence"/>
</dbReference>
<evidence type="ECO:0000256" key="1">
    <source>
        <dbReference type="SAM" id="MobiDB-lite"/>
    </source>
</evidence>
<accession>A0ABW3UA55</accession>
<name>A0ABW3UA55_9GAMM</name>
<evidence type="ECO:0000313" key="2">
    <source>
        <dbReference type="EMBL" id="MFD1217823.1"/>
    </source>
</evidence>
<dbReference type="SUPFAM" id="SSF53335">
    <property type="entry name" value="S-adenosyl-L-methionine-dependent methyltransferases"/>
    <property type="match status" value="1"/>
</dbReference>
<dbReference type="Gene3D" id="3.40.50.150">
    <property type="entry name" value="Vaccinia Virus protein VP39"/>
    <property type="match status" value="1"/>
</dbReference>
<dbReference type="GO" id="GO:0032259">
    <property type="term" value="P:methylation"/>
    <property type="evidence" value="ECO:0007669"/>
    <property type="project" value="UniProtKB-KW"/>
</dbReference>
<dbReference type="RefSeq" id="WP_230438937.1">
    <property type="nucleotide sequence ID" value="NZ_CP087715.1"/>
</dbReference>
<proteinExistence type="predicted"/>
<keyword evidence="2" id="KW-0808">Transferase</keyword>
<dbReference type="InterPro" id="IPR029063">
    <property type="entry name" value="SAM-dependent_MTases_sf"/>
</dbReference>
<keyword evidence="3" id="KW-1185">Reference proteome</keyword>
<comment type="caution">
    <text evidence="2">The sequence shown here is derived from an EMBL/GenBank/DDBJ whole genome shotgun (WGS) entry which is preliminary data.</text>
</comment>
<keyword evidence="2" id="KW-0489">Methyltransferase</keyword>
<feature type="region of interest" description="Disordered" evidence="1">
    <location>
        <begin position="232"/>
        <end position="253"/>
    </location>
</feature>
<evidence type="ECO:0000313" key="3">
    <source>
        <dbReference type="Proteomes" id="UP001597264"/>
    </source>
</evidence>
<dbReference type="EMBL" id="JBHTLR010000019">
    <property type="protein sequence ID" value="MFD1217823.1"/>
    <property type="molecule type" value="Genomic_DNA"/>
</dbReference>
<gene>
    <name evidence="2" type="ORF">ACFQ2X_14545</name>
</gene>
<sequence>MALIWHKEAAGNRYEVRTHGASVRLYSNGVFHSQWNDRDPLKGSLWELLLLPVFFVPAAAIRRVLLLGVGGGALIRLLQRYVAPKSIVGVDIDRHHLTVARRFFGVTRAELIHADAREFVAEYLTAAQLPGRGGGGFDLVIDDLFGHVDGEASRAIEADEGWCSSLLALTHRHGLVVSNFGSRKELLASGWRKPVIRAQLGNSWTAEHPEYENCIGVFSAQPLGRKTLLQQAPPELNPRNPQRRLDSRLRPLR</sequence>
<dbReference type="GO" id="GO:0008168">
    <property type="term" value="F:methyltransferase activity"/>
    <property type="evidence" value="ECO:0007669"/>
    <property type="project" value="UniProtKB-KW"/>
</dbReference>
<reference evidence="3" key="1">
    <citation type="journal article" date="2019" name="Int. J. Syst. Evol. Microbiol.">
        <title>The Global Catalogue of Microorganisms (GCM) 10K type strain sequencing project: providing services to taxonomists for standard genome sequencing and annotation.</title>
        <authorList>
            <consortium name="The Broad Institute Genomics Platform"/>
            <consortium name="The Broad Institute Genome Sequencing Center for Infectious Disease"/>
            <person name="Wu L."/>
            <person name="Ma J."/>
        </authorList>
    </citation>
    <scope>NUCLEOTIDE SEQUENCE [LARGE SCALE GENOMIC DNA]</scope>
    <source>
        <strain evidence="3">CCUG 54356</strain>
    </source>
</reference>
<feature type="compositionally biased region" description="Basic and acidic residues" evidence="1">
    <location>
        <begin position="243"/>
        <end position="253"/>
    </location>
</feature>